<accession>A0ACC2P126</accession>
<evidence type="ECO:0000313" key="1">
    <source>
        <dbReference type="EMBL" id="KAJ8676803.1"/>
    </source>
</evidence>
<dbReference type="EMBL" id="CM056742">
    <property type="protein sequence ID" value="KAJ8676803.1"/>
    <property type="molecule type" value="Genomic_DNA"/>
</dbReference>
<gene>
    <name evidence="1" type="ORF">QAD02_012590</name>
</gene>
<comment type="caution">
    <text evidence="1">The sequence shown here is derived from an EMBL/GenBank/DDBJ whole genome shotgun (WGS) entry which is preliminary data.</text>
</comment>
<name>A0ACC2P126_9HYME</name>
<evidence type="ECO:0000313" key="2">
    <source>
        <dbReference type="Proteomes" id="UP001239111"/>
    </source>
</evidence>
<protein>
    <submittedName>
        <fullName evidence="1">Uncharacterized protein</fullName>
    </submittedName>
</protein>
<organism evidence="1 2">
    <name type="scientific">Eretmocerus hayati</name>
    <dbReference type="NCBI Taxonomy" id="131215"/>
    <lineage>
        <taxon>Eukaryota</taxon>
        <taxon>Metazoa</taxon>
        <taxon>Ecdysozoa</taxon>
        <taxon>Arthropoda</taxon>
        <taxon>Hexapoda</taxon>
        <taxon>Insecta</taxon>
        <taxon>Pterygota</taxon>
        <taxon>Neoptera</taxon>
        <taxon>Endopterygota</taxon>
        <taxon>Hymenoptera</taxon>
        <taxon>Apocrita</taxon>
        <taxon>Proctotrupomorpha</taxon>
        <taxon>Chalcidoidea</taxon>
        <taxon>Aphelinidae</taxon>
        <taxon>Aphelininae</taxon>
        <taxon>Eretmocerus</taxon>
    </lineage>
</organism>
<proteinExistence type="predicted"/>
<dbReference type="Proteomes" id="UP001239111">
    <property type="component" value="Chromosome 2"/>
</dbReference>
<keyword evidence="2" id="KW-1185">Reference proteome</keyword>
<reference evidence="1" key="1">
    <citation type="submission" date="2023-04" db="EMBL/GenBank/DDBJ databases">
        <title>A chromosome-level genome assembly of the parasitoid wasp Eretmocerus hayati.</title>
        <authorList>
            <person name="Zhong Y."/>
            <person name="Liu S."/>
            <person name="Liu Y."/>
        </authorList>
    </citation>
    <scope>NUCLEOTIDE SEQUENCE</scope>
    <source>
        <strain evidence="1">ZJU_SS_LIU_2023</strain>
    </source>
</reference>
<sequence>MMKNKKAQDGGERKYNIHIWIDDLEPGNGMGSAAGAQKLCAVFASLPFLPPHMASKNVNILLASIFYAKFRSAFGNAAVFHKLIDELNEISEHGIYIQTASCATKIQFRLSLILGDNLALNEVLGFFWSFVALRFCRICLATKDMCRTMCVSDMSLARNPINYAIHSKIPSSKNGLKEFCAFNKVIDYEVPVSKSADLMHDVSGGIIPYTLSKILTALIIDEELFSVQEFNSALDRFDFGPEQNKPRHIFIKPSKEKTTIKGCKQKIKIKQSASEALCLCRYLGLIIGTIEGKKYPGQINIGSFIKFSDQLLTLLQRQIIFEMI</sequence>